<dbReference type="PANTHER" id="PTHR43394:SF1">
    <property type="entry name" value="ATP-BINDING CASSETTE SUB-FAMILY B MEMBER 10, MITOCHONDRIAL"/>
    <property type="match status" value="1"/>
</dbReference>
<dbReference type="PROSITE" id="PS50893">
    <property type="entry name" value="ABC_TRANSPORTER_2"/>
    <property type="match status" value="1"/>
</dbReference>
<dbReference type="GO" id="GO:0005886">
    <property type="term" value="C:plasma membrane"/>
    <property type="evidence" value="ECO:0007669"/>
    <property type="project" value="UniProtKB-SubCell"/>
</dbReference>
<feature type="transmembrane region" description="Helical" evidence="7">
    <location>
        <begin position="123"/>
        <end position="145"/>
    </location>
</feature>
<evidence type="ECO:0000259" key="8">
    <source>
        <dbReference type="PROSITE" id="PS50893"/>
    </source>
</evidence>
<evidence type="ECO:0000313" key="10">
    <source>
        <dbReference type="EMBL" id="BCJ98847.1"/>
    </source>
</evidence>
<dbReference type="GO" id="GO:0015421">
    <property type="term" value="F:ABC-type oligopeptide transporter activity"/>
    <property type="evidence" value="ECO:0007669"/>
    <property type="project" value="TreeGrafter"/>
</dbReference>
<dbReference type="Gene3D" id="1.20.1560.10">
    <property type="entry name" value="ABC transporter type 1, transmembrane domain"/>
    <property type="match status" value="1"/>
</dbReference>
<dbReference type="InterPro" id="IPR036640">
    <property type="entry name" value="ABC1_TM_sf"/>
</dbReference>
<dbReference type="Pfam" id="PF00664">
    <property type="entry name" value="ABC_membrane"/>
    <property type="match status" value="1"/>
</dbReference>
<keyword evidence="2 7" id="KW-0812">Transmembrane</keyword>
<dbReference type="AlphaFoldDB" id="A0A7I8DM99"/>
<keyword evidence="11" id="KW-1185">Reference proteome</keyword>
<accession>A0A7I8DM99</accession>
<dbReference type="InterPro" id="IPR011527">
    <property type="entry name" value="ABC1_TM_dom"/>
</dbReference>
<proteinExistence type="predicted"/>
<evidence type="ECO:0000259" key="9">
    <source>
        <dbReference type="PROSITE" id="PS50929"/>
    </source>
</evidence>
<keyword evidence="4 10" id="KW-0067">ATP-binding</keyword>
<dbReference type="SUPFAM" id="SSF52540">
    <property type="entry name" value="P-loop containing nucleoside triphosphate hydrolases"/>
    <property type="match status" value="1"/>
</dbReference>
<dbReference type="SMART" id="SM00382">
    <property type="entry name" value="AAA"/>
    <property type="match status" value="1"/>
</dbReference>
<comment type="subcellular location">
    <subcellularLocation>
        <location evidence="1">Cell membrane</location>
        <topology evidence="1">Multi-pass membrane protein</topology>
    </subcellularLocation>
</comment>
<feature type="transmembrane region" description="Helical" evidence="7">
    <location>
        <begin position="247"/>
        <end position="272"/>
    </location>
</feature>
<keyword evidence="6 7" id="KW-0472">Membrane</keyword>
<evidence type="ECO:0000256" key="7">
    <source>
        <dbReference type="SAM" id="Phobius"/>
    </source>
</evidence>
<evidence type="ECO:0000256" key="1">
    <source>
        <dbReference type="ARBA" id="ARBA00004651"/>
    </source>
</evidence>
<evidence type="ECO:0000256" key="5">
    <source>
        <dbReference type="ARBA" id="ARBA00022989"/>
    </source>
</evidence>
<dbReference type="InterPro" id="IPR003593">
    <property type="entry name" value="AAA+_ATPase"/>
</dbReference>
<dbReference type="KEGG" id="acht:bsdcttw_18880"/>
<dbReference type="InterPro" id="IPR039421">
    <property type="entry name" value="Type_1_exporter"/>
</dbReference>
<reference evidence="10 11" key="2">
    <citation type="submission" date="2020-08" db="EMBL/GenBank/DDBJ databases">
        <authorList>
            <person name="Ueki A."/>
            <person name="Tonouchi A."/>
        </authorList>
    </citation>
    <scope>NUCLEOTIDE SEQUENCE [LARGE SCALE GENOMIC DNA]</scope>
    <source>
        <strain evidence="10 11">CTTW</strain>
    </source>
</reference>
<feature type="domain" description="ABC transmembrane type-1" evidence="9">
    <location>
        <begin position="1"/>
        <end position="292"/>
    </location>
</feature>
<keyword evidence="5 7" id="KW-1133">Transmembrane helix</keyword>
<keyword evidence="3" id="KW-0547">Nucleotide-binding</keyword>
<name>A0A7I8DM99_9FIRM</name>
<protein>
    <submittedName>
        <fullName evidence="10">ABC transporter ATP-binding protein</fullName>
    </submittedName>
</protein>
<evidence type="ECO:0000313" key="11">
    <source>
        <dbReference type="Proteomes" id="UP000515703"/>
    </source>
</evidence>
<feature type="transmembrane region" description="Helical" evidence="7">
    <location>
        <begin position="55"/>
        <end position="76"/>
    </location>
</feature>
<dbReference type="PROSITE" id="PS00211">
    <property type="entry name" value="ABC_TRANSPORTER_1"/>
    <property type="match status" value="1"/>
</dbReference>
<dbReference type="InterPro" id="IPR017871">
    <property type="entry name" value="ABC_transporter-like_CS"/>
</dbReference>
<reference evidence="10 11" key="1">
    <citation type="submission" date="2020-08" db="EMBL/GenBank/DDBJ databases">
        <title>Draft genome sequencing of an Anaerocolumna strain isolated from anoxic soil subjected to BSD treatment.</title>
        <authorList>
            <person name="Uek A."/>
            <person name="Tonouchi A."/>
        </authorList>
    </citation>
    <scope>NUCLEOTIDE SEQUENCE [LARGE SCALE GENOMIC DNA]</scope>
    <source>
        <strain evidence="10 11">CTTW</strain>
    </source>
</reference>
<organism evidence="10 11">
    <name type="scientific">Anaerocolumna chitinilytica</name>
    <dbReference type="NCBI Taxonomy" id="1727145"/>
    <lineage>
        <taxon>Bacteria</taxon>
        <taxon>Bacillati</taxon>
        <taxon>Bacillota</taxon>
        <taxon>Clostridia</taxon>
        <taxon>Lachnospirales</taxon>
        <taxon>Lachnospiraceae</taxon>
        <taxon>Anaerocolumna</taxon>
    </lineage>
</organism>
<dbReference type="PANTHER" id="PTHR43394">
    <property type="entry name" value="ATP-DEPENDENT PERMEASE MDL1, MITOCHONDRIAL"/>
    <property type="match status" value="1"/>
</dbReference>
<dbReference type="GO" id="GO:0016887">
    <property type="term" value="F:ATP hydrolysis activity"/>
    <property type="evidence" value="ECO:0007669"/>
    <property type="project" value="InterPro"/>
</dbReference>
<feature type="domain" description="ABC transporter" evidence="8">
    <location>
        <begin position="325"/>
        <end position="539"/>
    </location>
</feature>
<evidence type="ECO:0000256" key="3">
    <source>
        <dbReference type="ARBA" id="ARBA00022741"/>
    </source>
</evidence>
<dbReference type="InterPro" id="IPR003439">
    <property type="entry name" value="ABC_transporter-like_ATP-bd"/>
</dbReference>
<evidence type="ECO:0000256" key="4">
    <source>
        <dbReference type="ARBA" id="ARBA00022840"/>
    </source>
</evidence>
<evidence type="ECO:0000256" key="6">
    <source>
        <dbReference type="ARBA" id="ARBA00023136"/>
    </source>
</evidence>
<dbReference type="Pfam" id="PF00005">
    <property type="entry name" value="ABC_tran"/>
    <property type="match status" value="1"/>
</dbReference>
<gene>
    <name evidence="10" type="ORF">bsdcttw_18880</name>
</gene>
<evidence type="ECO:0000256" key="2">
    <source>
        <dbReference type="ARBA" id="ARBA00022692"/>
    </source>
</evidence>
<feature type="transmembrane region" description="Helical" evidence="7">
    <location>
        <begin position="151"/>
        <end position="170"/>
    </location>
</feature>
<dbReference type="SUPFAM" id="SSF90123">
    <property type="entry name" value="ABC transporter transmembrane region"/>
    <property type="match status" value="1"/>
</dbReference>
<sequence>MLKKLMKAFPYLLLSLMVSFLLAGLDAVVTKKMLGILDFALKGNIQEVKSQTPSLLAGAVLLVPLGIAEAITGNFYRKRVNLNIKNYYIDKVFGKNIREFQKENNGRYLSAMTNDFNTLETNLIMGIYMVGRAAINFLAGMWLLSTVDYRMILFAILIIAVNLTISFLTSKPMKKNYKERSDLFDGYTSYIKEVLSAFHIVKNYNLQEKVTQDYYQKSEEIQHKGFIIDRMMSFVNASQNFFMNGSFYGILCGIGYLAVIGKITAGGLIVIMEGINRMTFPIFDLAENLPKLFTAGDLIQKIEESLQNADSYEETVELKEFESGIEFKQVGFHYEDDEKQILNNINLTLKKNGKYLVVGPSGGGKSTFLRLLRKYVNPTEGKILIDGYNMMDVKKEDYFGLIANIEQQVFLFEDTVRNNITLYKEYSDEEIMKAIKDAGLSDFVNRLPEGLDSIIYENGKNISGGERSRIVIARALLSKARILFMDEAFASLDMERAKEIEKTILGLKDITVINVSHVIFQDTKSSYDKVITIKGTSDIMVA</sequence>
<dbReference type="Gene3D" id="3.40.50.300">
    <property type="entry name" value="P-loop containing nucleotide triphosphate hydrolases"/>
    <property type="match status" value="1"/>
</dbReference>
<dbReference type="Proteomes" id="UP000515703">
    <property type="component" value="Chromosome"/>
</dbReference>
<dbReference type="EMBL" id="AP023368">
    <property type="protein sequence ID" value="BCJ98847.1"/>
    <property type="molecule type" value="Genomic_DNA"/>
</dbReference>
<dbReference type="InterPro" id="IPR027417">
    <property type="entry name" value="P-loop_NTPase"/>
</dbReference>
<dbReference type="PROSITE" id="PS50929">
    <property type="entry name" value="ABC_TM1F"/>
    <property type="match status" value="1"/>
</dbReference>
<dbReference type="RefSeq" id="WP_185259150.1">
    <property type="nucleotide sequence ID" value="NZ_AP023368.1"/>
</dbReference>
<dbReference type="GO" id="GO:0005524">
    <property type="term" value="F:ATP binding"/>
    <property type="evidence" value="ECO:0007669"/>
    <property type="project" value="UniProtKB-KW"/>
</dbReference>